<dbReference type="Proteomes" id="UP000426444">
    <property type="component" value="Chromosome"/>
</dbReference>
<keyword evidence="2" id="KW-0489">Methyltransferase</keyword>
<dbReference type="GO" id="GO:0003677">
    <property type="term" value="F:DNA binding"/>
    <property type="evidence" value="ECO:0007669"/>
    <property type="project" value="UniProtKB-KW"/>
</dbReference>
<evidence type="ECO:0000256" key="4">
    <source>
        <dbReference type="ARBA" id="ARBA00022691"/>
    </source>
</evidence>
<evidence type="ECO:0000313" key="10">
    <source>
        <dbReference type="EMBL" id="QGU00338.1"/>
    </source>
</evidence>
<dbReference type="PRINTS" id="PR00508">
    <property type="entry name" value="S21N4MTFRASE"/>
</dbReference>
<dbReference type="PANTHER" id="PTHR13370:SF3">
    <property type="entry name" value="TRNA (GUANINE(10)-N2)-METHYLTRANSFERASE HOMOLOG"/>
    <property type="match status" value="1"/>
</dbReference>
<dbReference type="InterPro" id="IPR017985">
    <property type="entry name" value="MeTrfase_CN4_CS"/>
</dbReference>
<dbReference type="Pfam" id="PF01555">
    <property type="entry name" value="N6_N4_Mtase"/>
    <property type="match status" value="1"/>
</dbReference>
<sequence length="292" mass="33967">MDNKIFKGHKGKNQWTIYPYDCIKAMKQIPDESIDCIITSPPYLNKRSYGQVGREQGNKAMYKYAASGKPLEYEIGCNQNIDEYFNSINQVFKLCYVLLKPDKFFFFNIGNLRRNKETTDISHIFVQMAKDIGFKHRDTIIWVKNNPRPVPPNSEIYWLDNGWEYLLMFSKGTGTIDREKYDLTVKNNCKVCKTQQEFEKTKPNYFKTNIGYTEESIKHEHPAKFPLSLPRFVLQLCTKENDTILDPFAGVGTTLIAGLQLNRNVIGCELNYDYCEKAVDEIKKTIFIINKP</sequence>
<evidence type="ECO:0000256" key="2">
    <source>
        <dbReference type="ARBA" id="ARBA00022603"/>
    </source>
</evidence>
<comment type="catalytic activity">
    <reaction evidence="7">
        <text>a 2'-deoxycytidine in DNA + S-adenosyl-L-methionine = an N(4)-methyl-2'-deoxycytidine in DNA + S-adenosyl-L-homocysteine + H(+)</text>
        <dbReference type="Rhea" id="RHEA:16857"/>
        <dbReference type="Rhea" id="RHEA-COMP:11369"/>
        <dbReference type="Rhea" id="RHEA-COMP:13674"/>
        <dbReference type="ChEBI" id="CHEBI:15378"/>
        <dbReference type="ChEBI" id="CHEBI:57856"/>
        <dbReference type="ChEBI" id="CHEBI:59789"/>
        <dbReference type="ChEBI" id="CHEBI:85452"/>
        <dbReference type="ChEBI" id="CHEBI:137933"/>
        <dbReference type="EC" id="2.1.1.113"/>
    </reaction>
</comment>
<proteinExistence type="inferred from homology"/>
<dbReference type="SUPFAM" id="SSF53335">
    <property type="entry name" value="S-adenosyl-L-methionine-dependent methyltransferases"/>
    <property type="match status" value="1"/>
</dbReference>
<organism evidence="10 11">
    <name type="scientific">Candidatus Syntrophocurvum alkaliphilum</name>
    <dbReference type="NCBI Taxonomy" id="2293317"/>
    <lineage>
        <taxon>Bacteria</taxon>
        <taxon>Bacillati</taxon>
        <taxon>Bacillota</taxon>
        <taxon>Clostridia</taxon>
        <taxon>Eubacteriales</taxon>
        <taxon>Syntrophomonadaceae</taxon>
        <taxon>Candidatus Syntrophocurvum</taxon>
    </lineage>
</organism>
<dbReference type="PANTHER" id="PTHR13370">
    <property type="entry name" value="RNA METHYLASE-RELATED"/>
    <property type="match status" value="1"/>
</dbReference>
<evidence type="ECO:0000259" key="9">
    <source>
        <dbReference type="Pfam" id="PF01555"/>
    </source>
</evidence>
<dbReference type="GO" id="GO:0009307">
    <property type="term" value="P:DNA restriction-modification system"/>
    <property type="evidence" value="ECO:0007669"/>
    <property type="project" value="UniProtKB-KW"/>
</dbReference>
<dbReference type="OrthoDB" id="9773571at2"/>
<evidence type="ECO:0000256" key="3">
    <source>
        <dbReference type="ARBA" id="ARBA00022679"/>
    </source>
</evidence>
<dbReference type="InterPro" id="IPR001091">
    <property type="entry name" value="RM_Methyltransferase"/>
</dbReference>
<comment type="similarity">
    <text evidence="1">Belongs to the N(4)/N(6)-methyltransferase family. N(4) subfamily.</text>
</comment>
<feature type="domain" description="DNA methylase N-4/N-6" evidence="9">
    <location>
        <begin position="34"/>
        <end position="279"/>
    </location>
</feature>
<gene>
    <name evidence="10" type="ORF">SYNTR_1744</name>
</gene>
<dbReference type="GO" id="GO:0032259">
    <property type="term" value="P:methylation"/>
    <property type="evidence" value="ECO:0007669"/>
    <property type="project" value="UniProtKB-KW"/>
</dbReference>
<evidence type="ECO:0000256" key="1">
    <source>
        <dbReference type="ARBA" id="ARBA00010203"/>
    </source>
</evidence>
<dbReference type="AlphaFoldDB" id="A0A6I6DJY9"/>
<evidence type="ECO:0000256" key="6">
    <source>
        <dbReference type="ARBA" id="ARBA00023125"/>
    </source>
</evidence>
<evidence type="ECO:0000256" key="7">
    <source>
        <dbReference type="ARBA" id="ARBA00049120"/>
    </source>
</evidence>
<keyword evidence="5" id="KW-0680">Restriction system</keyword>
<dbReference type="InterPro" id="IPR029063">
    <property type="entry name" value="SAM-dependent_MTases_sf"/>
</dbReference>
<dbReference type="GO" id="GO:0015667">
    <property type="term" value="F:site-specific DNA-methyltransferase (cytosine-N4-specific) activity"/>
    <property type="evidence" value="ECO:0007669"/>
    <property type="project" value="UniProtKB-EC"/>
</dbReference>
<dbReference type="InterPro" id="IPR002941">
    <property type="entry name" value="DNA_methylase_N4/N6"/>
</dbReference>
<dbReference type="Gene3D" id="3.40.50.150">
    <property type="entry name" value="Vaccinia Virus protein VP39"/>
    <property type="match status" value="1"/>
</dbReference>
<evidence type="ECO:0000256" key="8">
    <source>
        <dbReference type="RuleBase" id="RU362026"/>
    </source>
</evidence>
<dbReference type="GO" id="GO:0008170">
    <property type="term" value="F:N-methyltransferase activity"/>
    <property type="evidence" value="ECO:0007669"/>
    <property type="project" value="InterPro"/>
</dbReference>
<keyword evidence="11" id="KW-1185">Reference proteome</keyword>
<protein>
    <recommendedName>
        <fullName evidence="8">Methyltransferase</fullName>
        <ecNumber evidence="8">2.1.1.-</ecNumber>
    </recommendedName>
</protein>
<dbReference type="REBASE" id="377102">
    <property type="entry name" value="M.SalB2MORF1744P"/>
</dbReference>
<name>A0A6I6DJY9_9FIRM</name>
<evidence type="ECO:0000256" key="5">
    <source>
        <dbReference type="ARBA" id="ARBA00022747"/>
    </source>
</evidence>
<dbReference type="KEGG" id="salq:SYNTR_1744"/>
<reference evidence="11" key="1">
    <citation type="journal article" date="2019" name="Microbiology">
        <title>Complete Genome Sequence of an Uncultured Bacterium of the Candidate Phylum Bipolaricaulota.</title>
        <authorList>
            <person name="Kadnikov V.V."/>
            <person name="Mardanov A.V."/>
            <person name="Beletsky A.V."/>
            <person name="Frank Y.A."/>
            <person name="Karnachuk O.V."/>
            <person name="Ravin N.V."/>
        </authorList>
    </citation>
    <scope>NUCLEOTIDE SEQUENCE [LARGE SCALE GENOMIC DNA]</scope>
</reference>
<dbReference type="EC" id="2.1.1.-" evidence="8"/>
<keyword evidence="3" id="KW-0808">Transferase</keyword>
<accession>A0A6I6DJY9</accession>
<keyword evidence="6" id="KW-0238">DNA-binding</keyword>
<dbReference type="PROSITE" id="PS00093">
    <property type="entry name" value="N4_MTASE"/>
    <property type="match status" value="1"/>
</dbReference>
<dbReference type="RefSeq" id="WP_156204133.1">
    <property type="nucleotide sequence ID" value="NZ_CP046457.1"/>
</dbReference>
<keyword evidence="4" id="KW-0949">S-adenosyl-L-methionine</keyword>
<evidence type="ECO:0000313" key="11">
    <source>
        <dbReference type="Proteomes" id="UP000426444"/>
    </source>
</evidence>
<dbReference type="GO" id="GO:0005737">
    <property type="term" value="C:cytoplasm"/>
    <property type="evidence" value="ECO:0007669"/>
    <property type="project" value="TreeGrafter"/>
</dbReference>
<dbReference type="EMBL" id="CP046457">
    <property type="protein sequence ID" value="QGU00338.1"/>
    <property type="molecule type" value="Genomic_DNA"/>
</dbReference>